<dbReference type="AlphaFoldDB" id="A0A4Q0P7D7"/>
<proteinExistence type="predicted"/>
<dbReference type="RefSeq" id="WP_128758069.1">
    <property type="nucleotide sequence ID" value="NZ_QOVM01000004.1"/>
</dbReference>
<organism evidence="1 2">
    <name type="scientific">Leeuwenhoekiella aequorea</name>
    <dbReference type="NCBI Taxonomy" id="283736"/>
    <lineage>
        <taxon>Bacteria</taxon>
        <taxon>Pseudomonadati</taxon>
        <taxon>Bacteroidota</taxon>
        <taxon>Flavobacteriia</taxon>
        <taxon>Flavobacteriales</taxon>
        <taxon>Flavobacteriaceae</taxon>
        <taxon>Leeuwenhoekiella</taxon>
    </lineage>
</organism>
<keyword evidence="2" id="KW-1185">Reference proteome</keyword>
<accession>A0A4Q0P7D7</accession>
<comment type="caution">
    <text evidence="1">The sequence shown here is derived from an EMBL/GenBank/DDBJ whole genome shotgun (WGS) entry which is preliminary data.</text>
</comment>
<name>A0A4Q0P7D7_9FLAO</name>
<protein>
    <submittedName>
        <fullName evidence="1">Uncharacterized protein</fullName>
    </submittedName>
</protein>
<evidence type="ECO:0000313" key="1">
    <source>
        <dbReference type="EMBL" id="RXG22178.1"/>
    </source>
</evidence>
<evidence type="ECO:0000313" key="2">
    <source>
        <dbReference type="Proteomes" id="UP000289238"/>
    </source>
</evidence>
<reference evidence="1 2" key="1">
    <citation type="submission" date="2018-07" db="EMBL/GenBank/DDBJ databases">
        <title>Leeuwenhoekiella genomics.</title>
        <authorList>
            <person name="Tahon G."/>
            <person name="Willems A."/>
        </authorList>
    </citation>
    <scope>NUCLEOTIDE SEQUENCE [LARGE SCALE GENOMIC DNA]</scope>
    <source>
        <strain evidence="1 2">LMG 22550</strain>
    </source>
</reference>
<gene>
    <name evidence="1" type="ORF">DSM00_2243</name>
</gene>
<dbReference type="Proteomes" id="UP000289238">
    <property type="component" value="Unassembled WGS sequence"/>
</dbReference>
<sequence length="96" mass="11196">MRVKSFFFLVLFAAFLVTPIIVSLIQDNEKTLVISMTEEEKSTNNAYEFEKDVKISIGSFAFSLLRFEDNEVSNYEYNNKAHIVYIDLLYPPPKFI</sequence>
<dbReference type="EMBL" id="QOVM01000004">
    <property type="protein sequence ID" value="RXG22178.1"/>
    <property type="molecule type" value="Genomic_DNA"/>
</dbReference>